<protein>
    <submittedName>
        <fullName evidence="3">Ovule protein</fullName>
    </submittedName>
</protein>
<dbReference type="WBParaSite" id="SVE_0775300.1">
    <property type="protein sequence ID" value="SVE_0775300.1"/>
    <property type="gene ID" value="SVE_0775300"/>
</dbReference>
<organism evidence="2 3">
    <name type="scientific">Strongyloides venezuelensis</name>
    <name type="common">Threadworm</name>
    <dbReference type="NCBI Taxonomy" id="75913"/>
    <lineage>
        <taxon>Eukaryota</taxon>
        <taxon>Metazoa</taxon>
        <taxon>Ecdysozoa</taxon>
        <taxon>Nematoda</taxon>
        <taxon>Chromadorea</taxon>
        <taxon>Rhabditida</taxon>
        <taxon>Tylenchina</taxon>
        <taxon>Panagrolaimomorpha</taxon>
        <taxon>Strongyloidoidea</taxon>
        <taxon>Strongyloididae</taxon>
        <taxon>Strongyloides</taxon>
    </lineage>
</organism>
<feature type="transmembrane region" description="Helical" evidence="1">
    <location>
        <begin position="30"/>
        <end position="50"/>
    </location>
</feature>
<dbReference type="AlphaFoldDB" id="A0A0K0FFV7"/>
<sequence>MPLIPFINASPDSFNILVVGAHTHFSLPGYISFTYLALSGNLYATFFSLLQKKCIVLESHCLIGMLKIG</sequence>
<name>A0A0K0FFV7_STRVS</name>
<keyword evidence="1" id="KW-0812">Transmembrane</keyword>
<keyword evidence="2" id="KW-1185">Reference proteome</keyword>
<keyword evidence="1" id="KW-1133">Transmembrane helix</keyword>
<evidence type="ECO:0000313" key="2">
    <source>
        <dbReference type="Proteomes" id="UP000035680"/>
    </source>
</evidence>
<keyword evidence="1" id="KW-0472">Membrane</keyword>
<accession>A0A0K0FFV7</accession>
<reference evidence="3" key="2">
    <citation type="submission" date="2015-08" db="UniProtKB">
        <authorList>
            <consortium name="WormBaseParasite"/>
        </authorList>
    </citation>
    <scope>IDENTIFICATION</scope>
</reference>
<proteinExistence type="predicted"/>
<evidence type="ECO:0000313" key="3">
    <source>
        <dbReference type="WBParaSite" id="SVE_0775300.1"/>
    </source>
</evidence>
<evidence type="ECO:0000256" key="1">
    <source>
        <dbReference type="SAM" id="Phobius"/>
    </source>
</evidence>
<reference evidence="2" key="1">
    <citation type="submission" date="2014-07" db="EMBL/GenBank/DDBJ databases">
        <authorList>
            <person name="Martin A.A"/>
            <person name="De Silva N."/>
        </authorList>
    </citation>
    <scope>NUCLEOTIDE SEQUENCE</scope>
</reference>
<dbReference type="Proteomes" id="UP000035680">
    <property type="component" value="Unassembled WGS sequence"/>
</dbReference>